<reference evidence="2 3" key="1">
    <citation type="submission" date="2018-06" db="EMBL/GenBank/DDBJ databases">
        <title>The draft genome sequences of strains SCU63 and S1.</title>
        <authorList>
            <person name="Gan L."/>
        </authorList>
    </citation>
    <scope>NUCLEOTIDE SEQUENCE [LARGE SCALE GENOMIC DNA]</scope>
    <source>
        <strain evidence="2 3">SCU63</strain>
    </source>
</reference>
<protein>
    <submittedName>
        <fullName evidence="2">DUF3934 domain-containing protein</fullName>
    </submittedName>
</protein>
<comment type="caution">
    <text evidence="2">The sequence shown here is derived from an EMBL/GenBank/DDBJ whole genome shotgun (WGS) entry which is preliminary data.</text>
</comment>
<feature type="compositionally biased region" description="Basic residues" evidence="1">
    <location>
        <begin position="1"/>
        <end position="10"/>
    </location>
</feature>
<feature type="compositionally biased region" description="Basic and acidic residues" evidence="1">
    <location>
        <begin position="44"/>
        <end position="56"/>
    </location>
</feature>
<evidence type="ECO:0000313" key="2">
    <source>
        <dbReference type="EMBL" id="RAZ81420.1"/>
    </source>
</evidence>
<accession>A0A365L7N9</accession>
<evidence type="ECO:0000256" key="1">
    <source>
        <dbReference type="SAM" id="MobiDB-lite"/>
    </source>
</evidence>
<feature type="region of interest" description="Disordered" evidence="1">
    <location>
        <begin position="1"/>
        <end position="64"/>
    </location>
</feature>
<gene>
    <name evidence="2" type="ORF">DP120_03840</name>
</gene>
<evidence type="ECO:0000313" key="3">
    <source>
        <dbReference type="Proteomes" id="UP000251002"/>
    </source>
</evidence>
<proteinExistence type="predicted"/>
<dbReference type="EMBL" id="QLZR01000001">
    <property type="protein sequence ID" value="RAZ81420.1"/>
    <property type="molecule type" value="Genomic_DNA"/>
</dbReference>
<dbReference type="InterPro" id="IPR025175">
    <property type="entry name" value="DUF3934"/>
</dbReference>
<keyword evidence="3" id="KW-1185">Reference proteome</keyword>
<name>A0A365L7N9_9BACL</name>
<dbReference type="AlphaFoldDB" id="A0A365L7N9"/>
<organism evidence="2 3">
    <name type="scientific">Planococcus halotolerans</name>
    <dbReference type="NCBI Taxonomy" id="2233542"/>
    <lineage>
        <taxon>Bacteria</taxon>
        <taxon>Bacillati</taxon>
        <taxon>Bacillota</taxon>
        <taxon>Bacilli</taxon>
        <taxon>Bacillales</taxon>
        <taxon>Caryophanaceae</taxon>
        <taxon>Planococcus</taxon>
    </lineage>
</organism>
<sequence length="64" mass="7052">MEMAKEKKKSGTNQGTGKKGWNRWKAGSNKAKSFKPYTSKNNKKSSDNKSGEKTSADEPGWIDG</sequence>
<dbReference type="Pfam" id="PF13070">
    <property type="entry name" value="DUF3934"/>
    <property type="match status" value="1"/>
</dbReference>
<dbReference type="Proteomes" id="UP000251002">
    <property type="component" value="Unassembled WGS sequence"/>
</dbReference>